<name>X0UQI3_9ZZZZ</name>
<feature type="non-terminal residue" evidence="1">
    <location>
        <position position="1"/>
    </location>
</feature>
<dbReference type="EMBL" id="BARS01023141">
    <property type="protein sequence ID" value="GAG08089.1"/>
    <property type="molecule type" value="Genomic_DNA"/>
</dbReference>
<gene>
    <name evidence="1" type="ORF">S01H1_36881</name>
</gene>
<organism evidence="1">
    <name type="scientific">marine sediment metagenome</name>
    <dbReference type="NCBI Taxonomy" id="412755"/>
    <lineage>
        <taxon>unclassified sequences</taxon>
        <taxon>metagenomes</taxon>
        <taxon>ecological metagenomes</taxon>
    </lineage>
</organism>
<evidence type="ECO:0000313" key="1">
    <source>
        <dbReference type="EMBL" id="GAG08089.1"/>
    </source>
</evidence>
<dbReference type="AlphaFoldDB" id="X0UQI3"/>
<protein>
    <recommendedName>
        <fullName evidence="2">2-hydroxyglutaryl-CoA dehydratase D-component</fullName>
    </recommendedName>
</protein>
<dbReference type="InterPro" id="IPR010327">
    <property type="entry name" value="FldB/FldC_alpha/beta"/>
</dbReference>
<reference evidence="1" key="1">
    <citation type="journal article" date="2014" name="Front. Microbiol.">
        <title>High frequency of phylogenetically diverse reductive dehalogenase-homologous genes in deep subseafloor sedimentary metagenomes.</title>
        <authorList>
            <person name="Kawai M."/>
            <person name="Futagami T."/>
            <person name="Toyoda A."/>
            <person name="Takaki Y."/>
            <person name="Nishi S."/>
            <person name="Hori S."/>
            <person name="Arai W."/>
            <person name="Tsubouchi T."/>
            <person name="Morono Y."/>
            <person name="Uchiyama I."/>
            <person name="Ito T."/>
            <person name="Fujiyama A."/>
            <person name="Inagaki F."/>
            <person name="Takami H."/>
        </authorList>
    </citation>
    <scope>NUCLEOTIDE SEQUENCE</scope>
    <source>
        <strain evidence="1">Expedition CK06-06</strain>
    </source>
</reference>
<comment type="caution">
    <text evidence="1">The sequence shown here is derived from an EMBL/GenBank/DDBJ whole genome shotgun (WGS) entry which is preliminary data.</text>
</comment>
<proteinExistence type="predicted"/>
<evidence type="ECO:0008006" key="2">
    <source>
        <dbReference type="Google" id="ProtNLM"/>
    </source>
</evidence>
<accession>X0UQI3</accession>
<dbReference type="Pfam" id="PF06050">
    <property type="entry name" value="HGD-D"/>
    <property type="match status" value="1"/>
</dbReference>
<sequence>ARMVEYMKAYRDDLFEMADKGISAVAEEKLRVMWAISGPFYADPFKFLEERGVSVPYWHIGAGSRISGCVYPYYGDETEYSRKLTPLEEEARIINCSAWGGLGDRWIEDTLFICQDLKIDAIIYFQQWGCTVSHNLGRIVADSAETELGIPTLLVEGRMLIEETFDRRQFEERLGDFVDLCIERKH</sequence>
<dbReference type="Gene3D" id="3.40.50.11900">
    <property type="match status" value="1"/>
</dbReference>